<dbReference type="GO" id="GO:0016020">
    <property type="term" value="C:membrane"/>
    <property type="evidence" value="ECO:0007669"/>
    <property type="project" value="UniProtKB-SubCell"/>
</dbReference>
<feature type="transmembrane region" description="Helical" evidence="5">
    <location>
        <begin position="336"/>
        <end position="358"/>
    </location>
</feature>
<feature type="transmembrane region" description="Helical" evidence="5">
    <location>
        <begin position="76"/>
        <end position="95"/>
    </location>
</feature>
<feature type="transmembrane region" description="Helical" evidence="5">
    <location>
        <begin position="195"/>
        <end position="212"/>
    </location>
</feature>
<keyword evidence="3 5" id="KW-1133">Transmembrane helix</keyword>
<evidence type="ECO:0000256" key="5">
    <source>
        <dbReference type="SAM" id="Phobius"/>
    </source>
</evidence>
<comment type="subcellular location">
    <subcellularLocation>
        <location evidence="1">Membrane</location>
        <topology evidence="1">Multi-pass membrane protein</topology>
    </subcellularLocation>
</comment>
<sequence>MLQARMKAPYPMYDLEGGMGVPAKEYKASKGHAISRLRDNKALRIGVSLCVWYFFSTSATFTNKVLIKEHHVSAEMLTMCHLFISIILDFVVLTFPSSPTNSGAWRMQRVRMRSIMWIVPLSLFSVLAKMLTYWSYNAVPVSITQTCKASQPFFNVVLAYVAYRSRFSLATYSSLVPIVFGVVMASVSEMGMNDLAFSGVIFAVTSALLGVMQSMYAKFLLRRRIVVDTVNLHFYSAFVSFAINAPFVLMAARAHQDNFVASFPFGKVLMCSLMHFIGSFCSSWVLGEVSELTFSIMSTMKRVVVILSAVLYFGNPVTFQSILGMALAVRSYTIGFYLDICSHIPACGCISCRLVVWLPTSYSRSRKSSPKCCHCR</sequence>
<evidence type="ECO:0000256" key="2">
    <source>
        <dbReference type="ARBA" id="ARBA00022692"/>
    </source>
</evidence>
<dbReference type="EMBL" id="KI669562">
    <property type="protein sequence ID" value="ETN22448.1"/>
    <property type="molecule type" value="Genomic_DNA"/>
</dbReference>
<reference evidence="8" key="1">
    <citation type="submission" date="2011-12" db="EMBL/GenBank/DDBJ databases">
        <authorList>
            <consortium name="The Broad Institute Genome Sequencing Platform"/>
            <person name="Russ C."/>
            <person name="Tyler B."/>
            <person name="Panabieres F."/>
            <person name="Shan W."/>
            <person name="Tripathy S."/>
            <person name="Grunwald N."/>
            <person name="Machado M."/>
            <person name="Young S.K."/>
            <person name="Zeng Q."/>
            <person name="Gargeya S."/>
            <person name="Fitzgerald M."/>
            <person name="Haas B."/>
            <person name="Abouelleil A."/>
            <person name="Alvarado L."/>
            <person name="Arachchi H.M."/>
            <person name="Berlin A."/>
            <person name="Chapman S.B."/>
            <person name="Gearin G."/>
            <person name="Goldberg J."/>
            <person name="Griggs A."/>
            <person name="Gujja S."/>
            <person name="Hansen M."/>
            <person name="Heiman D."/>
            <person name="Howarth C."/>
            <person name="Larimer J."/>
            <person name="Lui A."/>
            <person name="MacDonald P.J.P."/>
            <person name="McCowen C."/>
            <person name="Montmayeur A."/>
            <person name="Murphy C."/>
            <person name="Neiman D."/>
            <person name="Pearson M."/>
            <person name="Priest M."/>
            <person name="Roberts A."/>
            <person name="Saif S."/>
            <person name="Shea T."/>
            <person name="Sisk P."/>
            <person name="Stolte C."/>
            <person name="Sykes S."/>
            <person name="Wortman J."/>
            <person name="Nusbaum C."/>
            <person name="Birren B."/>
        </authorList>
    </citation>
    <scope>NUCLEOTIDE SEQUENCE [LARGE SCALE GENOMIC DNA]</scope>
    <source>
        <strain evidence="8">INRA-310</strain>
    </source>
</reference>
<evidence type="ECO:0000259" key="6">
    <source>
        <dbReference type="Pfam" id="PF03151"/>
    </source>
</evidence>
<dbReference type="Pfam" id="PF03151">
    <property type="entry name" value="TPT"/>
    <property type="match status" value="1"/>
</dbReference>
<feature type="transmembrane region" description="Helical" evidence="5">
    <location>
        <begin position="115"/>
        <end position="136"/>
    </location>
</feature>
<keyword evidence="4 5" id="KW-0472">Membrane</keyword>
<dbReference type="PANTHER" id="PTHR11132">
    <property type="entry name" value="SOLUTE CARRIER FAMILY 35"/>
    <property type="match status" value="1"/>
</dbReference>
<evidence type="ECO:0000256" key="1">
    <source>
        <dbReference type="ARBA" id="ARBA00004141"/>
    </source>
</evidence>
<name>W2RAK5_PHYN3</name>
<evidence type="ECO:0000313" key="8">
    <source>
        <dbReference type="Proteomes" id="UP000018817"/>
    </source>
</evidence>
<feature type="domain" description="Sugar phosphate transporter" evidence="6">
    <location>
        <begin position="44"/>
        <end position="329"/>
    </location>
</feature>
<feature type="transmembrane region" description="Helical" evidence="5">
    <location>
        <begin position="306"/>
        <end position="329"/>
    </location>
</feature>
<dbReference type="OrthoDB" id="6418713at2759"/>
<dbReference type="VEuPathDB" id="FungiDB:PPTG_02383"/>
<dbReference type="InterPro" id="IPR004853">
    <property type="entry name" value="Sugar_P_trans_dom"/>
</dbReference>
<keyword evidence="2 5" id="KW-0812">Transmembrane</keyword>
<feature type="transmembrane region" description="Helical" evidence="5">
    <location>
        <begin position="42"/>
        <end position="61"/>
    </location>
</feature>
<gene>
    <name evidence="7" type="ORF">PPTG_02383</name>
</gene>
<dbReference type="RefSeq" id="XP_008891701.1">
    <property type="nucleotide sequence ID" value="XM_008893453.1"/>
</dbReference>
<evidence type="ECO:0000256" key="3">
    <source>
        <dbReference type="ARBA" id="ARBA00022989"/>
    </source>
</evidence>
<dbReference type="InterPro" id="IPR037185">
    <property type="entry name" value="EmrE-like"/>
</dbReference>
<protein>
    <recommendedName>
        <fullName evidence="6">Sugar phosphate transporter domain-containing protein</fullName>
    </recommendedName>
</protein>
<dbReference type="GeneID" id="20172622"/>
<evidence type="ECO:0000256" key="4">
    <source>
        <dbReference type="ARBA" id="ARBA00023136"/>
    </source>
</evidence>
<dbReference type="SUPFAM" id="SSF103481">
    <property type="entry name" value="Multidrug resistance efflux transporter EmrE"/>
    <property type="match status" value="1"/>
</dbReference>
<dbReference type="InterPro" id="IPR050186">
    <property type="entry name" value="TPT_transporter"/>
</dbReference>
<evidence type="ECO:0000313" key="7">
    <source>
        <dbReference type="EMBL" id="ETN22448.1"/>
    </source>
</evidence>
<organism evidence="7 8">
    <name type="scientific">Phytophthora nicotianae (strain INRA-310)</name>
    <name type="common">Phytophthora parasitica</name>
    <dbReference type="NCBI Taxonomy" id="761204"/>
    <lineage>
        <taxon>Eukaryota</taxon>
        <taxon>Sar</taxon>
        <taxon>Stramenopiles</taxon>
        <taxon>Oomycota</taxon>
        <taxon>Peronosporomycetes</taxon>
        <taxon>Peronosporales</taxon>
        <taxon>Peronosporaceae</taxon>
        <taxon>Phytophthora</taxon>
    </lineage>
</organism>
<dbReference type="AlphaFoldDB" id="W2RAK5"/>
<feature type="transmembrane region" description="Helical" evidence="5">
    <location>
        <begin position="232"/>
        <end position="252"/>
    </location>
</feature>
<reference evidence="7 8" key="2">
    <citation type="submission" date="2013-11" db="EMBL/GenBank/DDBJ databases">
        <title>The Genome Sequence of Phytophthora parasitica INRA-310.</title>
        <authorList>
            <consortium name="The Broad Institute Genomics Platform"/>
            <person name="Russ C."/>
            <person name="Tyler B."/>
            <person name="Panabieres F."/>
            <person name="Shan W."/>
            <person name="Tripathy S."/>
            <person name="Grunwald N."/>
            <person name="Machado M."/>
            <person name="Johnson C.S."/>
            <person name="Arredondo F."/>
            <person name="Hong C."/>
            <person name="Coffey M."/>
            <person name="Young S.K."/>
            <person name="Zeng Q."/>
            <person name="Gargeya S."/>
            <person name="Fitzgerald M."/>
            <person name="Abouelleil A."/>
            <person name="Alvarado L."/>
            <person name="Chapman S.B."/>
            <person name="Gainer-Dewar J."/>
            <person name="Goldberg J."/>
            <person name="Griggs A."/>
            <person name="Gujja S."/>
            <person name="Hansen M."/>
            <person name="Howarth C."/>
            <person name="Imamovic A."/>
            <person name="Ireland A."/>
            <person name="Larimer J."/>
            <person name="McCowan C."/>
            <person name="Murphy C."/>
            <person name="Pearson M."/>
            <person name="Poon T.W."/>
            <person name="Priest M."/>
            <person name="Roberts A."/>
            <person name="Saif S."/>
            <person name="Shea T."/>
            <person name="Sykes S."/>
            <person name="Wortman J."/>
            <person name="Nusbaum C."/>
            <person name="Birren B."/>
        </authorList>
    </citation>
    <scope>NUCLEOTIDE SEQUENCE [LARGE SCALE GENOMIC DNA]</scope>
    <source>
        <strain evidence="7 8">INRA-310</strain>
    </source>
</reference>
<feature type="transmembrane region" description="Helical" evidence="5">
    <location>
        <begin position="169"/>
        <end position="188"/>
    </location>
</feature>
<accession>W2RAK5</accession>
<dbReference type="Proteomes" id="UP000018817">
    <property type="component" value="Unassembled WGS sequence"/>
</dbReference>
<proteinExistence type="predicted"/>